<gene>
    <name evidence="2" type="ORF">FB461_0386</name>
</gene>
<feature type="transmembrane region" description="Helical" evidence="1">
    <location>
        <begin position="473"/>
        <end position="496"/>
    </location>
</feature>
<reference evidence="2 3" key="1">
    <citation type="submission" date="2019-06" db="EMBL/GenBank/DDBJ databases">
        <title>Sequencing the genomes of 1000 actinobacteria strains.</title>
        <authorList>
            <person name="Klenk H.-P."/>
        </authorList>
    </citation>
    <scope>NUCLEOTIDE SEQUENCE [LARGE SCALE GENOMIC DNA]</scope>
    <source>
        <strain evidence="2 3">DSM 4813</strain>
    </source>
</reference>
<dbReference type="PANTHER" id="PTHR43685">
    <property type="entry name" value="GLYCOSYLTRANSFERASE"/>
    <property type="match status" value="1"/>
</dbReference>
<accession>A0A542ZUA1</accession>
<feature type="transmembrane region" description="Helical" evidence="1">
    <location>
        <begin position="685"/>
        <end position="706"/>
    </location>
</feature>
<feature type="transmembrane region" description="Helical" evidence="1">
    <location>
        <begin position="503"/>
        <end position="523"/>
    </location>
</feature>
<feature type="transmembrane region" description="Helical" evidence="1">
    <location>
        <begin position="621"/>
        <end position="640"/>
    </location>
</feature>
<feature type="transmembrane region" description="Helical" evidence="1">
    <location>
        <begin position="391"/>
        <end position="408"/>
    </location>
</feature>
<keyword evidence="1" id="KW-0812">Transmembrane</keyword>
<evidence type="ECO:0000313" key="2">
    <source>
        <dbReference type="EMBL" id="TQL63907.1"/>
    </source>
</evidence>
<feature type="transmembrane region" description="Helical" evidence="1">
    <location>
        <begin position="718"/>
        <end position="741"/>
    </location>
</feature>
<feature type="transmembrane region" description="Helical" evidence="1">
    <location>
        <begin position="780"/>
        <end position="803"/>
    </location>
</feature>
<proteinExistence type="predicted"/>
<keyword evidence="3" id="KW-1185">Reference proteome</keyword>
<keyword evidence="1" id="KW-1133">Transmembrane helix</keyword>
<sequence length="1067" mass="111183">MSDASSSDAPEPESAIVDDDVVALIVARGASPVARRTIRAALSQARLPATLVVVDASAGADAAAIVADIDVPGAVALLPIDAPGAKNFGAAVRRALLDARIPQTEWLWLLHADSAPLPDALQELRLATAGAETVAVAGAKQVMWNEPDRLIEVGYTVSPGGRRLTDMDRGEIDQGQHDGREDVLAVGLAGALVRRGVWDSLRGPDAALGPFRDSLDFCVRVRRAGGRVIVVPTAIVEHAQLALHGAHDPSAISEGSADRSYGARLRSWLYLRAVHAPGVAWLLLPFWYFLAVIPRALWRVAVKQPGQAVDELFAPFWLASRVMRIVLARYSLGRVTRVPRRTLKPLLATRRNILGADRDQRLARAAQRRSQRRGDELQWAARLSELRRQRAALTALVIMLIALSAVTLREPLRALRQHELLVGGALLPGVGTWGTWWNAISSGWNTQSLGSSAPVDPLVAGLAPVLVLTGGSLTAAIALLICLTIVIGGVGAWYAAGLITRSLVARAWAVLAWVAQPAFFAGLSGGHLGALLVHATLPWFALSLALAVGVVRTDPLRDEALAGRTLGQSGRGSLVAVGAAGLFLALLSAAAPVLLLPLSGLVLIAGVAASRRGTAGRGGWWLIPLPAFALLAPLLVRVVATWGAGGWRMLVADPGGPSVSLGGPWWRAAFGVEPGQRTLTSFMQWPLPAAVTIAILMVGLAVAGLLRTGIPARIARAGWLIGALGLTIAAVSSNTAVSVAGGTLATGWWGAGASLAVLGLTAAAVSALSGLGTAASRHSFGWRQVGVGALAIAIVVPMGAALVSQVRGVRDGSSIEAVSRAQVPAVAQAMQRSDRAVRVLAISGTPKRLEYRLLRGDSTLITESSAVVGVASLRGGDDPLAPVVGALGGSYGADAVAQLTRFGIGAVLLESANGKSATIADRIDSAVGMQRMTQGRRNIVWRVVNSTDGADVSWARLATANSEETVLDLPAEGLSVAAVIPAGPADRILAVAERTAPGWVARLNGRELPQVPREDGLLGFAVGSEAGTLTLSYERTSKTAWLAVQGSVFLIFALLALPIRRRTGGDR</sequence>
<comment type="caution">
    <text evidence="2">The sequence shown here is derived from an EMBL/GenBank/DDBJ whole genome shotgun (WGS) entry which is preliminary data.</text>
</comment>
<dbReference type="SUPFAM" id="SSF53448">
    <property type="entry name" value="Nucleotide-diphospho-sugar transferases"/>
    <property type="match status" value="1"/>
</dbReference>
<dbReference type="Gene3D" id="3.90.550.10">
    <property type="entry name" value="Spore Coat Polysaccharide Biosynthesis Protein SpsA, Chain A"/>
    <property type="match status" value="1"/>
</dbReference>
<feature type="transmembrane region" description="Helical" evidence="1">
    <location>
        <begin position="747"/>
        <end position="768"/>
    </location>
</feature>
<protein>
    <submittedName>
        <fullName evidence="2">GT2 family glycosyltransferase</fullName>
    </submittedName>
</protein>
<dbReference type="InterPro" id="IPR029044">
    <property type="entry name" value="Nucleotide-diphossugar_trans"/>
</dbReference>
<dbReference type="AlphaFoldDB" id="A0A542ZUA1"/>
<evidence type="ECO:0000313" key="3">
    <source>
        <dbReference type="Proteomes" id="UP000315389"/>
    </source>
</evidence>
<feature type="transmembrane region" description="Helical" evidence="1">
    <location>
        <begin position="1040"/>
        <end position="1059"/>
    </location>
</feature>
<keyword evidence="1" id="KW-0472">Membrane</keyword>
<feature type="transmembrane region" description="Helical" evidence="1">
    <location>
        <begin position="593"/>
        <end position="609"/>
    </location>
</feature>
<dbReference type="GO" id="GO:0016740">
    <property type="term" value="F:transferase activity"/>
    <property type="evidence" value="ECO:0007669"/>
    <property type="project" value="UniProtKB-KW"/>
</dbReference>
<dbReference type="PANTHER" id="PTHR43685:SF3">
    <property type="entry name" value="SLR2126 PROTEIN"/>
    <property type="match status" value="1"/>
</dbReference>
<dbReference type="Pfam" id="PF13641">
    <property type="entry name" value="Glyco_tranf_2_3"/>
    <property type="match status" value="1"/>
</dbReference>
<keyword evidence="2" id="KW-0808">Transferase</keyword>
<dbReference type="RefSeq" id="WP_170222563.1">
    <property type="nucleotide sequence ID" value="NZ_BAAASV010000002.1"/>
</dbReference>
<dbReference type="EMBL" id="VFOS01000001">
    <property type="protein sequence ID" value="TQL63907.1"/>
    <property type="molecule type" value="Genomic_DNA"/>
</dbReference>
<dbReference type="InterPro" id="IPR050834">
    <property type="entry name" value="Glycosyltransf_2"/>
</dbReference>
<name>A0A542ZUA1_RARFA</name>
<evidence type="ECO:0000256" key="1">
    <source>
        <dbReference type="SAM" id="Phobius"/>
    </source>
</evidence>
<organism evidence="2 3">
    <name type="scientific">Rarobacter faecitabidus</name>
    <dbReference type="NCBI Taxonomy" id="13243"/>
    <lineage>
        <taxon>Bacteria</taxon>
        <taxon>Bacillati</taxon>
        <taxon>Actinomycetota</taxon>
        <taxon>Actinomycetes</taxon>
        <taxon>Micrococcales</taxon>
        <taxon>Rarobacteraceae</taxon>
        <taxon>Rarobacter</taxon>
    </lineage>
</organism>
<dbReference type="Proteomes" id="UP000315389">
    <property type="component" value="Unassembled WGS sequence"/>
</dbReference>